<dbReference type="Proteomes" id="UP000821845">
    <property type="component" value="Chromosome 1"/>
</dbReference>
<name>A0ACB7TF09_HYAAI</name>
<gene>
    <name evidence="1" type="ORF">HPB50_004611</name>
</gene>
<comment type="caution">
    <text evidence="1">The sequence shown here is derived from an EMBL/GenBank/DDBJ whole genome shotgun (WGS) entry which is preliminary data.</text>
</comment>
<protein>
    <submittedName>
        <fullName evidence="1">Uncharacterized protein</fullName>
    </submittedName>
</protein>
<organism evidence="1 2">
    <name type="scientific">Hyalomma asiaticum</name>
    <name type="common">Tick</name>
    <dbReference type="NCBI Taxonomy" id="266040"/>
    <lineage>
        <taxon>Eukaryota</taxon>
        <taxon>Metazoa</taxon>
        <taxon>Ecdysozoa</taxon>
        <taxon>Arthropoda</taxon>
        <taxon>Chelicerata</taxon>
        <taxon>Arachnida</taxon>
        <taxon>Acari</taxon>
        <taxon>Parasitiformes</taxon>
        <taxon>Ixodida</taxon>
        <taxon>Ixodoidea</taxon>
        <taxon>Ixodidae</taxon>
        <taxon>Hyalomminae</taxon>
        <taxon>Hyalomma</taxon>
    </lineage>
</organism>
<accession>A0ACB7TF09</accession>
<sequence>MSAVWTHEGAATPESKPVHECYQQECSRILRAQTSLQSPAVYVDVRSSLSNALLKGAKLTNMAADILIKGPPMYLHSNVGSICSSQDGSTAARLRSACGPERHRDATPRAAHTHPPAIDVKSRACERPTSLDRAHVSPAAPEESAALSDTEACHGLTAAAAVPPDSYRRLHAPGPAHTLFGRPPKTRRARAPQLRHAATTPRARAGAAAATPPSYGASQGRPPRRRCAVLVLVSARVLSWPSDDGL</sequence>
<proteinExistence type="predicted"/>
<keyword evidence="2" id="KW-1185">Reference proteome</keyword>
<reference evidence="1" key="1">
    <citation type="submission" date="2020-05" db="EMBL/GenBank/DDBJ databases">
        <title>Large-scale comparative analyses of tick genomes elucidate their genetic diversity and vector capacities.</title>
        <authorList>
            <person name="Jia N."/>
            <person name="Wang J."/>
            <person name="Shi W."/>
            <person name="Du L."/>
            <person name="Sun Y."/>
            <person name="Zhan W."/>
            <person name="Jiang J."/>
            <person name="Wang Q."/>
            <person name="Zhang B."/>
            <person name="Ji P."/>
            <person name="Sakyi L.B."/>
            <person name="Cui X."/>
            <person name="Yuan T."/>
            <person name="Jiang B."/>
            <person name="Yang W."/>
            <person name="Lam T.T.-Y."/>
            <person name="Chang Q."/>
            <person name="Ding S."/>
            <person name="Wang X."/>
            <person name="Zhu J."/>
            <person name="Ruan X."/>
            <person name="Zhao L."/>
            <person name="Wei J."/>
            <person name="Que T."/>
            <person name="Du C."/>
            <person name="Cheng J."/>
            <person name="Dai P."/>
            <person name="Han X."/>
            <person name="Huang E."/>
            <person name="Gao Y."/>
            <person name="Liu J."/>
            <person name="Shao H."/>
            <person name="Ye R."/>
            <person name="Li L."/>
            <person name="Wei W."/>
            <person name="Wang X."/>
            <person name="Wang C."/>
            <person name="Yang T."/>
            <person name="Huo Q."/>
            <person name="Li W."/>
            <person name="Guo W."/>
            <person name="Chen H."/>
            <person name="Zhou L."/>
            <person name="Ni X."/>
            <person name="Tian J."/>
            <person name="Zhou Y."/>
            <person name="Sheng Y."/>
            <person name="Liu T."/>
            <person name="Pan Y."/>
            <person name="Xia L."/>
            <person name="Li J."/>
            <person name="Zhao F."/>
            <person name="Cao W."/>
        </authorList>
    </citation>
    <scope>NUCLEOTIDE SEQUENCE</scope>
    <source>
        <strain evidence="1">Hyas-2018</strain>
    </source>
</reference>
<evidence type="ECO:0000313" key="1">
    <source>
        <dbReference type="EMBL" id="KAH6944729.1"/>
    </source>
</evidence>
<evidence type="ECO:0000313" key="2">
    <source>
        <dbReference type="Proteomes" id="UP000821845"/>
    </source>
</evidence>
<dbReference type="EMBL" id="CM023481">
    <property type="protein sequence ID" value="KAH6944729.1"/>
    <property type="molecule type" value="Genomic_DNA"/>
</dbReference>